<evidence type="ECO:0000256" key="4">
    <source>
        <dbReference type="ARBA" id="ARBA00023136"/>
    </source>
</evidence>
<dbReference type="EMBL" id="BRPL01000002">
    <property type="protein sequence ID" value="GLB46775.1"/>
    <property type="molecule type" value="Genomic_DNA"/>
</dbReference>
<dbReference type="PANTHER" id="PTHR30518">
    <property type="entry name" value="ENDOLYTIC MUREIN TRANSGLYCOSYLASE"/>
    <property type="match status" value="1"/>
</dbReference>
<keyword evidence="1 7" id="KW-1003">Cell membrane</keyword>
<comment type="similarity">
    <text evidence="7">Belongs to the transglycosylase MltG family.</text>
</comment>
<name>A0A9W6ESH2_9LACO</name>
<feature type="transmembrane region" description="Helical" evidence="7">
    <location>
        <begin position="20"/>
        <end position="41"/>
    </location>
</feature>
<keyword evidence="4 7" id="KW-0472">Membrane</keyword>
<dbReference type="AlphaFoldDB" id="A0A9W6ESH2"/>
<accession>A0A9W6ESH2</accession>
<dbReference type="InterPro" id="IPR003770">
    <property type="entry name" value="MLTG-like"/>
</dbReference>
<evidence type="ECO:0000256" key="5">
    <source>
        <dbReference type="ARBA" id="ARBA00023239"/>
    </source>
</evidence>
<evidence type="ECO:0000313" key="9">
    <source>
        <dbReference type="Proteomes" id="UP001144204"/>
    </source>
</evidence>
<dbReference type="NCBIfam" id="TIGR00247">
    <property type="entry name" value="endolytic transglycosylase MltG"/>
    <property type="match status" value="1"/>
</dbReference>
<dbReference type="PANTHER" id="PTHR30518:SF2">
    <property type="entry name" value="ENDOLYTIC MUREIN TRANSGLYCOSYLASE"/>
    <property type="match status" value="1"/>
</dbReference>
<sequence length="369" mass="41765">MNGMKKSGRKTSSFGRKIIISIIVILIVLIFCVLFMGHSYLKASLKPLNSNNHSKIQIDVPMGASDRKIGSILQNQNIVRSGMVFNYYVKAHNISDFRAGYYELSPSMSLQQIANILRRGGSSLPLKTSYGKIVVSEGSSINQLANNVQNNSRFSSTNFIDLMKNRNFANQLKKKYPELLTSSMKSKRTRYPLEGYLYPAVYSADNGISMEQMVESMVSKENGALKPYYSRMKKEHLSVQQTLTLASLIEKQNLNSERNRELVAGILLNRIDNKMHLNSDTSVLYALNKFKRKLNQKDLKNNSPYNLYKYIGYGPGPFNNPGLNSIKAVLYPKKRDQGYLYFIVNPKNGKLLLAKNSLEQQNNAKKVSK</sequence>
<keyword evidence="3 7" id="KW-1133">Transmembrane helix</keyword>
<comment type="function">
    <text evidence="7">Functions as a peptidoglycan terminase that cleaves nascent peptidoglycan strands endolytically to terminate their elongation.</text>
</comment>
<proteinExistence type="inferred from homology"/>
<organism evidence="8 9">
    <name type="scientific">Philodulcilactobacillus myokoensis</name>
    <dbReference type="NCBI Taxonomy" id="2929573"/>
    <lineage>
        <taxon>Bacteria</taxon>
        <taxon>Bacillati</taxon>
        <taxon>Bacillota</taxon>
        <taxon>Bacilli</taxon>
        <taxon>Lactobacillales</taxon>
        <taxon>Lactobacillaceae</taxon>
        <taxon>Philodulcilactobacillus</taxon>
    </lineage>
</organism>
<keyword evidence="6 7" id="KW-0961">Cell wall biogenesis/degradation</keyword>
<dbReference type="Proteomes" id="UP001144204">
    <property type="component" value="Unassembled WGS sequence"/>
</dbReference>
<comment type="caution">
    <text evidence="8">The sequence shown here is derived from an EMBL/GenBank/DDBJ whole genome shotgun (WGS) entry which is preliminary data.</text>
</comment>
<evidence type="ECO:0000256" key="1">
    <source>
        <dbReference type="ARBA" id="ARBA00022475"/>
    </source>
</evidence>
<protein>
    <recommendedName>
        <fullName evidence="7">Endolytic murein transglycosylase</fullName>
        <ecNumber evidence="7">4.2.2.29</ecNumber>
    </recommendedName>
    <alternativeName>
        <fullName evidence="7">Peptidoglycan lytic transglycosylase</fullName>
    </alternativeName>
    <alternativeName>
        <fullName evidence="7">Peptidoglycan polymerization terminase</fullName>
    </alternativeName>
</protein>
<evidence type="ECO:0000256" key="3">
    <source>
        <dbReference type="ARBA" id="ARBA00022989"/>
    </source>
</evidence>
<reference evidence="8" key="1">
    <citation type="submission" date="2022-07" db="EMBL/GenBank/DDBJ databases">
        <authorList>
            <person name="Kouya T."/>
            <person name="Ishiyama Y."/>
        </authorList>
    </citation>
    <scope>NUCLEOTIDE SEQUENCE</scope>
    <source>
        <strain evidence="8">WR16-4</strain>
    </source>
</reference>
<reference evidence="8" key="2">
    <citation type="journal article" date="2023" name="PLoS ONE">
        <title>Philodulcilactobacillus myokoensis gen. nov., sp. nov., a fructophilic, acidophilic, and agar-phobic lactic acid bacterium isolated from fermented vegetable extracts.</title>
        <authorList>
            <person name="Kouya T."/>
            <person name="Ishiyama Y."/>
            <person name="Ohashi S."/>
            <person name="Kumakubo R."/>
            <person name="Yamazaki T."/>
            <person name="Otaki T."/>
        </authorList>
    </citation>
    <scope>NUCLEOTIDE SEQUENCE</scope>
    <source>
        <strain evidence="8">WR16-4</strain>
    </source>
</reference>
<dbReference type="HAMAP" id="MF_02065">
    <property type="entry name" value="MltG"/>
    <property type="match status" value="1"/>
</dbReference>
<dbReference type="GO" id="GO:0005886">
    <property type="term" value="C:plasma membrane"/>
    <property type="evidence" value="ECO:0007669"/>
    <property type="project" value="UniProtKB-SubCell"/>
</dbReference>
<comment type="caution">
    <text evidence="7">Lacks conserved residue(s) required for the propagation of feature annotation.</text>
</comment>
<dbReference type="GO" id="GO:0071555">
    <property type="term" value="P:cell wall organization"/>
    <property type="evidence" value="ECO:0007669"/>
    <property type="project" value="UniProtKB-KW"/>
</dbReference>
<dbReference type="GO" id="GO:0008932">
    <property type="term" value="F:lytic endotransglycosylase activity"/>
    <property type="evidence" value="ECO:0007669"/>
    <property type="project" value="UniProtKB-UniRule"/>
</dbReference>
<keyword evidence="9" id="KW-1185">Reference proteome</keyword>
<evidence type="ECO:0000256" key="2">
    <source>
        <dbReference type="ARBA" id="ARBA00022692"/>
    </source>
</evidence>
<keyword evidence="5 7" id="KW-0456">Lyase</keyword>
<gene>
    <name evidence="7" type="primary">mltG</name>
    <name evidence="8" type="ORF">WR164_07540</name>
</gene>
<dbReference type="Pfam" id="PF02618">
    <property type="entry name" value="YceG"/>
    <property type="match status" value="1"/>
</dbReference>
<evidence type="ECO:0000256" key="6">
    <source>
        <dbReference type="ARBA" id="ARBA00023316"/>
    </source>
</evidence>
<evidence type="ECO:0000256" key="7">
    <source>
        <dbReference type="HAMAP-Rule" id="MF_02065"/>
    </source>
</evidence>
<comment type="subcellular location">
    <subcellularLocation>
        <location evidence="7">Cell membrane</location>
        <topology evidence="7">Single-pass membrane protein</topology>
    </subcellularLocation>
</comment>
<comment type="catalytic activity">
    <reaction evidence="7">
        <text>a peptidoglycan chain = a peptidoglycan chain with N-acetyl-1,6-anhydromuramyl-[peptide] at the reducing end + a peptidoglycan chain with N-acetylglucosamine at the non-reducing end.</text>
        <dbReference type="EC" id="4.2.2.29"/>
    </reaction>
</comment>
<dbReference type="GO" id="GO:0009252">
    <property type="term" value="P:peptidoglycan biosynthetic process"/>
    <property type="evidence" value="ECO:0007669"/>
    <property type="project" value="UniProtKB-UniRule"/>
</dbReference>
<dbReference type="Gene3D" id="3.30.1490.480">
    <property type="entry name" value="Endolytic murein transglycosylase"/>
    <property type="match status" value="1"/>
</dbReference>
<dbReference type="EC" id="4.2.2.29" evidence="7"/>
<evidence type="ECO:0000313" key="8">
    <source>
        <dbReference type="EMBL" id="GLB46775.1"/>
    </source>
</evidence>
<keyword evidence="2 7" id="KW-0812">Transmembrane</keyword>